<evidence type="ECO:0000256" key="1">
    <source>
        <dbReference type="ARBA" id="ARBA00010229"/>
    </source>
</evidence>
<reference evidence="6" key="1">
    <citation type="submission" date="2019-04" db="EMBL/GenBank/DDBJ databases">
        <title>Genome assembly of Zosterops borbonicus 15179.</title>
        <authorList>
            <person name="Leroy T."/>
            <person name="Anselmetti Y."/>
            <person name="Tilak M.-K."/>
            <person name="Nabholz B."/>
        </authorList>
    </citation>
    <scope>NUCLEOTIDE SEQUENCE</scope>
    <source>
        <strain evidence="6">HGM_15179</strain>
        <tissue evidence="6">Muscle</tissue>
    </source>
</reference>
<feature type="compositionally biased region" description="Polar residues" evidence="4">
    <location>
        <begin position="678"/>
        <end position="691"/>
    </location>
</feature>
<feature type="region of interest" description="Disordered" evidence="4">
    <location>
        <begin position="676"/>
        <end position="740"/>
    </location>
</feature>
<name>A0A8K1LSR5_9PASS</name>
<accession>A0A8K1LSR5</accession>
<comment type="caution">
    <text evidence="6">The sequence shown here is derived from an EMBL/GenBank/DDBJ whole genome shotgun (WGS) entry which is preliminary data.</text>
</comment>
<evidence type="ECO:0000256" key="4">
    <source>
        <dbReference type="SAM" id="MobiDB-lite"/>
    </source>
</evidence>
<dbReference type="EMBL" id="SWJQ01000042">
    <property type="protein sequence ID" value="TRZ24722.1"/>
    <property type="molecule type" value="Genomic_DNA"/>
</dbReference>
<evidence type="ECO:0000259" key="5">
    <source>
        <dbReference type="Pfam" id="PF15619"/>
    </source>
</evidence>
<evidence type="ECO:0000313" key="6">
    <source>
        <dbReference type="EMBL" id="TRZ24722.1"/>
    </source>
</evidence>
<proteinExistence type="inferred from homology"/>
<keyword evidence="7" id="KW-1185">Reference proteome</keyword>
<sequence>MVPGASWAEELWHHVRFRIAECTNQRQVVEVLWDIHQSLLEIPPVTPCQGNGVQEVHHHSLQGIAGGTDAHQEAYEELQALAVPLVLGGCLEMCLKTFASAIALFPINILIFDTLVVLKEVGQFSHPEARGQADLHRKPLIAYDKVVKLFCLQRAVEVLWDIHQSLLEIPPVTPCQGNGVQEVHHHSLQGIAGETDARQEADEEPQALAVPVVLGGCLEMCLKTFASAIAYFSPWLHVLPPGLIQPIASLLRVLDDTLCKQEEEATKKLDSKYAPSKRGTRWGFRSQSLTRDSPAKDIDLVTKRVLSARLLKINELRNELTELHIKLDELQKENRALKRLQHRQEKALNRFEDTENEISQLLARHNNEIRILRERLRKSQERERATERRLKDTEDELYRKKTVLQKLKKLSEDKHLAERDDLAKKLALAESKLEDREKRIKDLERNLELSGSSFQRELHSKKKKLYEAQEENRILQEELNQLNQKLKEKERELEAKNIYANRMLKPSPRKDTDIVQRKRANNQNIKKGPQLTKGVQTSGCFSPAELLPESELVCGDTANKKEGILPKIEKETQDKGWKEQTELLRQDQDREREEKMKHFQEIQSLEERVPKLPDEWQRKEYDKIKKESNFLLDKEEKIKMETEIHKPEVERESIETLEERQKREFLLAKMQEIDREIQNTTKTKPTSQAPLINTARKSDSLEKKEKTNPFFEIPGTVTNGFPVKDSQDDGVRAQGQKQRNVRTVDLNSELAFGSYVPSFGKGSGRPSWLTQKSDKLEENVKENADFDSKKEKKSSLMEQLFGSSANTIVLSKNNNTPPLDIDWNSSNKPFVDKNSKVKVKEDNGLFGEGRSLNRPRLQYTTHRPGVSTLGSLEDEIEEVVLQ</sequence>
<feature type="compositionally biased region" description="Basic and acidic residues" evidence="4">
    <location>
        <begin position="696"/>
        <end position="707"/>
    </location>
</feature>
<dbReference type="OrthoDB" id="2123794at2759"/>
<dbReference type="GO" id="GO:0042073">
    <property type="term" value="P:intraciliary transport"/>
    <property type="evidence" value="ECO:0007669"/>
    <property type="project" value="TreeGrafter"/>
</dbReference>
<evidence type="ECO:0000256" key="3">
    <source>
        <dbReference type="SAM" id="Coils"/>
    </source>
</evidence>
<dbReference type="PANTHER" id="PTHR16650:SF10">
    <property type="entry name" value="LEBERCILIN"/>
    <property type="match status" value="1"/>
</dbReference>
<dbReference type="InterPro" id="IPR028933">
    <property type="entry name" value="Lebercilin_dom"/>
</dbReference>
<gene>
    <name evidence="6" type="ORF">HGM15179_002424</name>
</gene>
<comment type="similarity">
    <text evidence="1">Belongs to the LCA5 family.</text>
</comment>
<dbReference type="PANTHER" id="PTHR16650">
    <property type="entry name" value="C21ORF13-RELATED"/>
    <property type="match status" value="1"/>
</dbReference>
<dbReference type="Proteomes" id="UP000796761">
    <property type="component" value="Unassembled WGS sequence"/>
</dbReference>
<evidence type="ECO:0000313" key="7">
    <source>
        <dbReference type="Proteomes" id="UP000796761"/>
    </source>
</evidence>
<dbReference type="AlphaFoldDB" id="A0A8K1LSR5"/>
<organism evidence="6 7">
    <name type="scientific">Zosterops borbonicus</name>
    <dbReference type="NCBI Taxonomy" id="364589"/>
    <lineage>
        <taxon>Eukaryota</taxon>
        <taxon>Metazoa</taxon>
        <taxon>Chordata</taxon>
        <taxon>Craniata</taxon>
        <taxon>Vertebrata</taxon>
        <taxon>Euteleostomi</taxon>
        <taxon>Archelosauria</taxon>
        <taxon>Archosauria</taxon>
        <taxon>Dinosauria</taxon>
        <taxon>Saurischia</taxon>
        <taxon>Theropoda</taxon>
        <taxon>Coelurosauria</taxon>
        <taxon>Aves</taxon>
        <taxon>Neognathae</taxon>
        <taxon>Neoaves</taxon>
        <taxon>Telluraves</taxon>
        <taxon>Australaves</taxon>
        <taxon>Passeriformes</taxon>
        <taxon>Sylvioidea</taxon>
        <taxon>Zosteropidae</taxon>
        <taxon>Zosterops</taxon>
    </lineage>
</organism>
<feature type="domain" description="Lebercilin" evidence="5">
    <location>
        <begin position="301"/>
        <end position="493"/>
    </location>
</feature>
<dbReference type="GO" id="GO:0005930">
    <property type="term" value="C:axoneme"/>
    <property type="evidence" value="ECO:0007669"/>
    <property type="project" value="TreeGrafter"/>
</dbReference>
<protein>
    <recommendedName>
        <fullName evidence="5">Lebercilin domain-containing protein</fullName>
    </recommendedName>
</protein>
<dbReference type="Pfam" id="PF15619">
    <property type="entry name" value="Lebercilin"/>
    <property type="match status" value="1"/>
</dbReference>
<keyword evidence="2 3" id="KW-0175">Coiled coil</keyword>
<dbReference type="InterPro" id="IPR026188">
    <property type="entry name" value="Lebercilin-like"/>
</dbReference>
<evidence type="ECO:0000256" key="2">
    <source>
        <dbReference type="ARBA" id="ARBA00023054"/>
    </source>
</evidence>
<feature type="coiled-coil region" evidence="3">
    <location>
        <begin position="313"/>
        <end position="499"/>
    </location>
</feature>